<protein>
    <submittedName>
        <fullName evidence="1">Uncharacterized protein</fullName>
    </submittedName>
</protein>
<reference evidence="2" key="1">
    <citation type="journal article" date="2019" name="Int. J. Syst. Evol. Microbiol.">
        <title>The Global Catalogue of Microorganisms (GCM) 10K type strain sequencing project: providing services to taxonomists for standard genome sequencing and annotation.</title>
        <authorList>
            <consortium name="The Broad Institute Genomics Platform"/>
            <consortium name="The Broad Institute Genome Sequencing Center for Infectious Disease"/>
            <person name="Wu L."/>
            <person name="Ma J."/>
        </authorList>
    </citation>
    <scope>NUCLEOTIDE SEQUENCE [LARGE SCALE GENOMIC DNA]</scope>
    <source>
        <strain evidence="2">CGMCC 4.7319</strain>
    </source>
</reference>
<proteinExistence type="predicted"/>
<gene>
    <name evidence="1" type="ORF">GCM10011609_37130</name>
</gene>
<dbReference type="EMBL" id="BMNC01000004">
    <property type="protein sequence ID" value="GGM96065.1"/>
    <property type="molecule type" value="Genomic_DNA"/>
</dbReference>
<dbReference type="Proteomes" id="UP000597656">
    <property type="component" value="Unassembled WGS sequence"/>
</dbReference>
<evidence type="ECO:0000313" key="1">
    <source>
        <dbReference type="EMBL" id="GGM96065.1"/>
    </source>
</evidence>
<comment type="caution">
    <text evidence="1">The sequence shown here is derived from an EMBL/GenBank/DDBJ whole genome shotgun (WGS) entry which is preliminary data.</text>
</comment>
<organism evidence="1 2">
    <name type="scientific">Lentzea pudingi</name>
    <dbReference type="NCBI Taxonomy" id="1789439"/>
    <lineage>
        <taxon>Bacteria</taxon>
        <taxon>Bacillati</taxon>
        <taxon>Actinomycetota</taxon>
        <taxon>Actinomycetes</taxon>
        <taxon>Pseudonocardiales</taxon>
        <taxon>Pseudonocardiaceae</taxon>
        <taxon>Lentzea</taxon>
    </lineage>
</organism>
<sequence length="53" mass="5731">MKRLGRPGALDTFAGCHEEQAPLARNETKRLVENPNGLVTAREQDVATLVAKG</sequence>
<accession>A0ABQ2I2R4</accession>
<name>A0ABQ2I2R4_9PSEU</name>
<keyword evidence="2" id="KW-1185">Reference proteome</keyword>
<evidence type="ECO:0000313" key="2">
    <source>
        <dbReference type="Proteomes" id="UP000597656"/>
    </source>
</evidence>